<dbReference type="PANTHER" id="PTHR42735:SF6">
    <property type="entry name" value="SPHINGOSINE-1-PHOSPHATE LYASE 1"/>
    <property type="match status" value="1"/>
</dbReference>
<evidence type="ECO:0000256" key="6">
    <source>
        <dbReference type="ARBA" id="ARBA00042568"/>
    </source>
</evidence>
<keyword evidence="10" id="KW-1185">Reference proteome</keyword>
<dbReference type="GO" id="GO:0019752">
    <property type="term" value="P:carboxylic acid metabolic process"/>
    <property type="evidence" value="ECO:0007669"/>
    <property type="project" value="InterPro"/>
</dbReference>
<dbReference type="Proteomes" id="UP000006757">
    <property type="component" value="Unassembled WGS sequence"/>
</dbReference>
<dbReference type="GO" id="GO:0016020">
    <property type="term" value="C:membrane"/>
    <property type="evidence" value="ECO:0007669"/>
    <property type="project" value="GOC"/>
</dbReference>
<dbReference type="GO" id="GO:0008117">
    <property type="term" value="F:sphinganine-1-phosphate aldolase activity"/>
    <property type="evidence" value="ECO:0007669"/>
    <property type="project" value="UniProtKB-EC"/>
</dbReference>
<keyword evidence="3" id="KW-0456">Lyase</keyword>
<dbReference type="OrthoDB" id="10254570at2759"/>
<dbReference type="Pfam" id="PF00282">
    <property type="entry name" value="Pyridoxal_deC"/>
    <property type="match status" value="1"/>
</dbReference>
<dbReference type="eggNOG" id="KOG1383">
    <property type="taxonomic scope" value="Eukaryota"/>
</dbReference>
<evidence type="ECO:0000256" key="5">
    <source>
        <dbReference type="ARBA" id="ARBA00038965"/>
    </source>
</evidence>
<gene>
    <name evidence="9" type="ORF">A1Q2_06066</name>
</gene>
<evidence type="ECO:0000259" key="8">
    <source>
        <dbReference type="Pfam" id="PF00266"/>
    </source>
</evidence>
<dbReference type="InterPro" id="IPR000192">
    <property type="entry name" value="Aminotrans_V_dom"/>
</dbReference>
<dbReference type="GO" id="GO:0005783">
    <property type="term" value="C:endoplasmic reticulum"/>
    <property type="evidence" value="ECO:0007669"/>
    <property type="project" value="TreeGrafter"/>
</dbReference>
<protein>
    <recommendedName>
        <fullName evidence="5">sphinganine-1-phosphate aldolase</fullName>
        <ecNumber evidence="5">4.1.2.27</ecNumber>
    </recommendedName>
    <alternativeName>
        <fullName evidence="6">Sphingosine-1-phosphate aldolase</fullName>
    </alternativeName>
</protein>
<dbReference type="Pfam" id="PF00266">
    <property type="entry name" value="Aminotran_5"/>
    <property type="match status" value="1"/>
</dbReference>
<dbReference type="GO" id="GO:0030170">
    <property type="term" value="F:pyridoxal phosphate binding"/>
    <property type="evidence" value="ECO:0007669"/>
    <property type="project" value="InterPro"/>
</dbReference>
<accession>K1VSQ6</accession>
<dbReference type="InterPro" id="IPR015421">
    <property type="entry name" value="PyrdxlP-dep_Trfase_major"/>
</dbReference>
<evidence type="ECO:0000313" key="9">
    <source>
        <dbReference type="EMBL" id="EKC99647.1"/>
    </source>
</evidence>
<dbReference type="InterPro" id="IPR050477">
    <property type="entry name" value="GrpII_AminoAcid_Decarb"/>
</dbReference>
<proteinExistence type="inferred from homology"/>
<evidence type="ECO:0000256" key="2">
    <source>
        <dbReference type="ARBA" id="ARBA00022898"/>
    </source>
</evidence>
<comment type="cofactor">
    <cofactor evidence="1 7">
        <name>pyridoxal 5'-phosphate</name>
        <dbReference type="ChEBI" id="CHEBI:597326"/>
    </cofactor>
</comment>
<dbReference type="Gene3D" id="3.90.1150.10">
    <property type="entry name" value="Aspartate Aminotransferase, domain 1"/>
    <property type="match status" value="1"/>
</dbReference>
<evidence type="ECO:0000256" key="4">
    <source>
        <dbReference type="ARBA" id="ARBA00038302"/>
    </source>
</evidence>
<comment type="similarity">
    <text evidence="4">Belongs to the group II decarboxylase family. Sphingosine-1-phosphate lyase subfamily.</text>
</comment>
<name>K1VSQ6_TRIAC</name>
<dbReference type="PANTHER" id="PTHR42735">
    <property type="match status" value="1"/>
</dbReference>
<dbReference type="InterPro" id="IPR015424">
    <property type="entry name" value="PyrdxlP-dep_Trfase"/>
</dbReference>
<dbReference type="EMBL" id="AMBO01000367">
    <property type="protein sequence ID" value="EKC99647.1"/>
    <property type="molecule type" value="Genomic_DNA"/>
</dbReference>
<dbReference type="OMA" id="FKDHQFT"/>
<dbReference type="SUPFAM" id="SSF53383">
    <property type="entry name" value="PLP-dependent transferases"/>
    <property type="match status" value="2"/>
</dbReference>
<organism evidence="9 10">
    <name type="scientific">Trichosporon asahii var. asahii (strain CBS 8904)</name>
    <name type="common">Yeast</name>
    <dbReference type="NCBI Taxonomy" id="1220162"/>
    <lineage>
        <taxon>Eukaryota</taxon>
        <taxon>Fungi</taxon>
        <taxon>Dikarya</taxon>
        <taxon>Basidiomycota</taxon>
        <taxon>Agaricomycotina</taxon>
        <taxon>Tremellomycetes</taxon>
        <taxon>Trichosporonales</taxon>
        <taxon>Trichosporonaceae</taxon>
        <taxon>Trichosporon</taxon>
    </lineage>
</organism>
<dbReference type="InParanoid" id="K1VSQ6"/>
<keyword evidence="2 7" id="KW-0663">Pyridoxal phosphate</keyword>
<dbReference type="HOGENOM" id="CLU_028929_1_0_1"/>
<evidence type="ECO:0000256" key="7">
    <source>
        <dbReference type="PIRSR" id="PIRSR602129-50"/>
    </source>
</evidence>
<dbReference type="AlphaFoldDB" id="K1VSQ6"/>
<feature type="modified residue" description="N6-(pyridoxal phosphate)lysine" evidence="7">
    <location>
        <position position="414"/>
    </location>
</feature>
<reference evidence="9 10" key="1">
    <citation type="journal article" date="2012" name="Eukaryot. Cell">
        <title>Genome sequence of the Trichosporon asahii environmental strain CBS 8904.</title>
        <authorList>
            <person name="Yang R.Y."/>
            <person name="Li H.T."/>
            <person name="Zhu H."/>
            <person name="Zhou G.P."/>
            <person name="Wang M."/>
            <person name="Wang L."/>
        </authorList>
    </citation>
    <scope>NUCLEOTIDE SEQUENCE [LARGE SCALE GENOMIC DNA]</scope>
    <source>
        <strain evidence="9 10">CBS 8904</strain>
    </source>
</reference>
<dbReference type="InterPro" id="IPR002129">
    <property type="entry name" value="PyrdxlP-dep_de-COase"/>
</dbReference>
<dbReference type="EC" id="4.1.2.27" evidence="5"/>
<evidence type="ECO:0000256" key="3">
    <source>
        <dbReference type="ARBA" id="ARBA00023239"/>
    </source>
</evidence>
<sequence length="612" mass="67480">MVAWSNLSVGPPSPKTKLTLQRLGQLASILRLLILLKFLVKASRHVYAYGILGTAEQGYIALKNFVVRLALSLPSSQRQIKEQLGEVRKQLVQKLAPREFPEGVDLTICRELPANGRDIEWLRKEWTNMDKLNRGDVEKGRVSGAVYHGGEDLNTVISEAMAHYVVSNPLHPDVFPGVRKMEAEMVEMVLGLFHGKDGAGTTTAGGTESILMSCKTHRDWARAVKDRVIPETAHAAFWKASQYFKIKLHVVPVNPTTRQADVKRMKRFINPNTIMIVGSAPNFPDGAIDPIPELSALAQRYNIGLHVDCCLGSFIVAFSKGAGYGEADVKRMKRFINPNTIMIVGSAPNFPDGAIDPIPELSALAQRYNIGLHVDCCLGSFIVAFSKEAGYGDKIPKFDFELPGVTAISCDTHKYAFCPKGTSVIMYRSRELRRYQYYSMTDWVGGVYASPSMAGSRPGSVIAGAWAVLNHVGREGYLESAKQIIGAARHFKDEIRRRFPLDFEIMGDPQLSVVAIKSDTVNIYSIGDRMGKRGWHLNALSRPAGLHMAFTRLSAMSVDKLLDDLAECLKEEKENAGKDSGDLVALYGIGQTSVGPAIVDEFAKTFLDVLYE</sequence>
<dbReference type="Gene3D" id="3.40.640.10">
    <property type="entry name" value="Type I PLP-dependent aspartate aminotransferase-like (Major domain)"/>
    <property type="match status" value="2"/>
</dbReference>
<dbReference type="GO" id="GO:0030149">
    <property type="term" value="P:sphingolipid catabolic process"/>
    <property type="evidence" value="ECO:0007669"/>
    <property type="project" value="TreeGrafter"/>
</dbReference>
<evidence type="ECO:0000256" key="1">
    <source>
        <dbReference type="ARBA" id="ARBA00001933"/>
    </source>
</evidence>
<dbReference type="STRING" id="1220162.K1VSQ6"/>
<comment type="caution">
    <text evidence="9">The sequence shown here is derived from an EMBL/GenBank/DDBJ whole genome shotgun (WGS) entry which is preliminary data.</text>
</comment>
<feature type="domain" description="Aminotransferase class V" evidence="8">
    <location>
        <begin position="203"/>
        <end position="309"/>
    </location>
</feature>
<dbReference type="InterPro" id="IPR015422">
    <property type="entry name" value="PyrdxlP-dep_Trfase_small"/>
</dbReference>
<evidence type="ECO:0000313" key="10">
    <source>
        <dbReference type="Proteomes" id="UP000006757"/>
    </source>
</evidence>